<dbReference type="Pfam" id="PF12838">
    <property type="entry name" value="Fer4_7"/>
    <property type="match status" value="1"/>
</dbReference>
<feature type="domain" description="4Fe-4S ferredoxin-type" evidence="2">
    <location>
        <begin position="26"/>
        <end position="55"/>
    </location>
</feature>
<proteinExistence type="predicted"/>
<dbReference type="PANTHER" id="PTHR43193:SF2">
    <property type="entry name" value="POLYFERREDOXIN PROTEIN FWDF"/>
    <property type="match status" value="1"/>
</dbReference>
<comment type="caution">
    <text evidence="3">The sequence shown here is derived from an EMBL/GenBank/DDBJ whole genome shotgun (WGS) entry which is preliminary data.</text>
</comment>
<dbReference type="PROSITE" id="PS00198">
    <property type="entry name" value="4FE4S_FER_1"/>
    <property type="match status" value="2"/>
</dbReference>
<dbReference type="PANTHER" id="PTHR43193">
    <property type="match status" value="1"/>
</dbReference>
<evidence type="ECO:0000313" key="3">
    <source>
        <dbReference type="EMBL" id="GAG70894.1"/>
    </source>
</evidence>
<evidence type="ECO:0000259" key="2">
    <source>
        <dbReference type="PROSITE" id="PS51379"/>
    </source>
</evidence>
<dbReference type="Gene3D" id="3.30.70.3270">
    <property type="match status" value="1"/>
</dbReference>
<evidence type="ECO:0000256" key="1">
    <source>
        <dbReference type="SAM" id="Coils"/>
    </source>
</evidence>
<dbReference type="Pfam" id="PF00037">
    <property type="entry name" value="Fer4"/>
    <property type="match status" value="1"/>
</dbReference>
<organism evidence="3">
    <name type="scientific">marine sediment metagenome</name>
    <dbReference type="NCBI Taxonomy" id="412755"/>
    <lineage>
        <taxon>unclassified sequences</taxon>
        <taxon>metagenomes</taxon>
        <taxon>ecological metagenomes</taxon>
    </lineage>
</organism>
<dbReference type="EMBL" id="BART01000342">
    <property type="protein sequence ID" value="GAG70894.1"/>
    <property type="molecule type" value="Genomic_DNA"/>
</dbReference>
<feature type="coiled-coil region" evidence="1">
    <location>
        <begin position="142"/>
        <end position="171"/>
    </location>
</feature>
<feature type="domain" description="4Fe-4S ferredoxin-type" evidence="2">
    <location>
        <begin position="113"/>
        <end position="144"/>
    </location>
</feature>
<protein>
    <recommendedName>
        <fullName evidence="2">4Fe-4S ferredoxin-type domain-containing protein</fullName>
    </recommendedName>
</protein>
<accession>X0ZNA6</accession>
<gene>
    <name evidence="3" type="ORF">S01H4_01760</name>
</gene>
<reference evidence="3" key="1">
    <citation type="journal article" date="2014" name="Front. Microbiol.">
        <title>High frequency of phylogenetically diverse reductive dehalogenase-homologous genes in deep subseafloor sedimentary metagenomes.</title>
        <authorList>
            <person name="Kawai M."/>
            <person name="Futagami T."/>
            <person name="Toyoda A."/>
            <person name="Takaki Y."/>
            <person name="Nishi S."/>
            <person name="Hori S."/>
            <person name="Arai W."/>
            <person name="Tsubouchi T."/>
            <person name="Morono Y."/>
            <person name="Uchiyama I."/>
            <person name="Ito T."/>
            <person name="Fujiyama A."/>
            <person name="Inagaki F."/>
            <person name="Takami H."/>
        </authorList>
    </citation>
    <scope>NUCLEOTIDE SEQUENCE</scope>
    <source>
        <strain evidence="3">Expedition CK06-06</strain>
    </source>
</reference>
<dbReference type="InterPro" id="IPR017900">
    <property type="entry name" value="4Fe4S_Fe_S_CS"/>
</dbReference>
<dbReference type="Gene3D" id="3.30.70.20">
    <property type="match status" value="2"/>
</dbReference>
<dbReference type="InterPro" id="IPR052977">
    <property type="entry name" value="Polyferredoxin-like_ET"/>
</dbReference>
<feature type="domain" description="4Fe-4S ferredoxin-type" evidence="2">
    <location>
        <begin position="246"/>
        <end position="275"/>
    </location>
</feature>
<feature type="domain" description="4Fe-4S ferredoxin-type" evidence="2">
    <location>
        <begin position="66"/>
        <end position="95"/>
    </location>
</feature>
<feature type="domain" description="4Fe-4S ferredoxin-type" evidence="2">
    <location>
        <begin position="182"/>
        <end position="211"/>
    </location>
</feature>
<dbReference type="InterPro" id="IPR043256">
    <property type="entry name" value="MvhB-like"/>
</dbReference>
<dbReference type="SUPFAM" id="SSF54862">
    <property type="entry name" value="4Fe-4S ferredoxins"/>
    <property type="match status" value="2"/>
</dbReference>
<keyword evidence="1" id="KW-0175">Coiled coil</keyword>
<dbReference type="AlphaFoldDB" id="X0ZNA6"/>
<dbReference type="PIRSF" id="PIRSF005658">
    <property type="entry name" value="FwdF"/>
    <property type="match status" value="1"/>
</dbReference>
<dbReference type="InterPro" id="IPR017896">
    <property type="entry name" value="4Fe4S_Fe-S-bd"/>
</dbReference>
<dbReference type="PROSITE" id="PS51379">
    <property type="entry name" value="4FE4S_FER_2"/>
    <property type="match status" value="5"/>
</dbReference>
<name>X0ZNA6_9ZZZZ</name>
<sequence length="320" mass="36324">MKRGTPVKIDKRDKLILEMKTITKKYSLTLDKDLCCGCEICILICPKEALSLIDAKIENGSLIEKPKIDADPSKCIYCGECVILCPYNAFKLEVNDKESIPSIDLEAFPTLIKEIEVDVKKCIPDCKLACQEGCPFEAIEIIYEEEIEVSKKEEQAEGSEKERKLTESQEKKKKIEKIKKITDVKIDKIKCTYCSKCVYDCPYNAIKVTKPIEGKISINYELMPKGFKAAADVCPTKAITYNKKEGKLKLEDNWCLYCGACRLVSPENAIILERTKILHEYIESGAWNKALEKLISSEELAKELRIKAATFNPYKGFFII</sequence>